<evidence type="ECO:0000256" key="1">
    <source>
        <dbReference type="SAM" id="Phobius"/>
    </source>
</evidence>
<evidence type="ECO:0000313" key="4">
    <source>
        <dbReference type="WBParaSite" id="SCUD_0002079701-mRNA-1"/>
    </source>
</evidence>
<keyword evidence="1" id="KW-0812">Transmembrane</keyword>
<dbReference type="Proteomes" id="UP000279833">
    <property type="component" value="Unassembled WGS sequence"/>
</dbReference>
<dbReference type="EMBL" id="UZAK01045047">
    <property type="protein sequence ID" value="VDP73382.1"/>
    <property type="molecule type" value="Genomic_DNA"/>
</dbReference>
<name>A0A183L0E6_9TREM</name>
<feature type="transmembrane region" description="Helical" evidence="1">
    <location>
        <begin position="74"/>
        <end position="106"/>
    </location>
</feature>
<keyword evidence="1" id="KW-1133">Transmembrane helix</keyword>
<dbReference type="GO" id="GO:0015485">
    <property type="term" value="F:cholesterol binding"/>
    <property type="evidence" value="ECO:0007669"/>
    <property type="project" value="TreeGrafter"/>
</dbReference>
<evidence type="ECO:0000313" key="2">
    <source>
        <dbReference type="EMBL" id="VDP73382.1"/>
    </source>
</evidence>
<dbReference type="SUPFAM" id="SSF82866">
    <property type="entry name" value="Multidrug efflux transporter AcrB transmembrane domain"/>
    <property type="match status" value="1"/>
</dbReference>
<gene>
    <name evidence="2" type="ORF">SCUD_LOCUS20794</name>
</gene>
<keyword evidence="3" id="KW-1185">Reference proteome</keyword>
<dbReference type="Gene3D" id="1.20.1640.10">
    <property type="entry name" value="Multidrug efflux transporter AcrB transmembrane domain"/>
    <property type="match status" value="1"/>
</dbReference>
<accession>A0A183L0E6</accession>
<proteinExistence type="predicted"/>
<organism evidence="4">
    <name type="scientific">Schistosoma curassoni</name>
    <dbReference type="NCBI Taxonomy" id="6186"/>
    <lineage>
        <taxon>Eukaryota</taxon>
        <taxon>Metazoa</taxon>
        <taxon>Spiralia</taxon>
        <taxon>Lophotrochozoa</taxon>
        <taxon>Platyhelminthes</taxon>
        <taxon>Trematoda</taxon>
        <taxon>Digenea</taxon>
        <taxon>Strigeidida</taxon>
        <taxon>Schistosomatoidea</taxon>
        <taxon>Schistosomatidae</taxon>
        <taxon>Schistosoma</taxon>
    </lineage>
</organism>
<dbReference type="PANTHER" id="PTHR45727:SF2">
    <property type="entry name" value="NPC INTRACELLULAR CHOLESTEROL TRANSPORTER 1"/>
    <property type="match status" value="1"/>
</dbReference>
<dbReference type="PANTHER" id="PTHR45727">
    <property type="entry name" value="NPC INTRACELLULAR CHOLESTEROL TRANSPORTER 1"/>
    <property type="match status" value="1"/>
</dbReference>
<dbReference type="GO" id="GO:0015918">
    <property type="term" value="P:sterol transport"/>
    <property type="evidence" value="ECO:0007669"/>
    <property type="project" value="TreeGrafter"/>
</dbReference>
<dbReference type="GO" id="GO:0042632">
    <property type="term" value="P:cholesterol homeostasis"/>
    <property type="evidence" value="ECO:0007669"/>
    <property type="project" value="TreeGrafter"/>
</dbReference>
<keyword evidence="1" id="KW-0472">Membrane</keyword>
<reference evidence="2 3" key="2">
    <citation type="submission" date="2018-11" db="EMBL/GenBank/DDBJ databases">
        <authorList>
            <consortium name="Pathogen Informatics"/>
        </authorList>
    </citation>
    <scope>NUCLEOTIDE SEQUENCE [LARGE SCALE GENOMIC DNA]</scope>
    <source>
        <strain evidence="2">Dakar</strain>
        <strain evidence="3">Dakar, Senegal</strain>
    </source>
</reference>
<reference evidence="4" key="1">
    <citation type="submission" date="2016-06" db="UniProtKB">
        <authorList>
            <consortium name="WormBaseParasite"/>
        </authorList>
    </citation>
    <scope>IDENTIFICATION</scope>
</reference>
<dbReference type="GO" id="GO:0005886">
    <property type="term" value="C:plasma membrane"/>
    <property type="evidence" value="ECO:0007669"/>
    <property type="project" value="TreeGrafter"/>
</dbReference>
<dbReference type="WBParaSite" id="SCUD_0002079701-mRNA-1">
    <property type="protein sequence ID" value="SCUD_0002079701-mRNA-1"/>
    <property type="gene ID" value="SCUD_0002079701"/>
</dbReference>
<dbReference type="STRING" id="6186.A0A183L0E6"/>
<protein>
    <submittedName>
        <fullName evidence="4">Niemann-Pick C1 protein</fullName>
    </submittedName>
</protein>
<dbReference type="GO" id="GO:0030299">
    <property type="term" value="P:intestinal cholesterol absorption"/>
    <property type="evidence" value="ECO:0007669"/>
    <property type="project" value="TreeGrafter"/>
</dbReference>
<evidence type="ECO:0000313" key="3">
    <source>
        <dbReference type="Proteomes" id="UP000279833"/>
    </source>
</evidence>
<sequence length="135" mass="15303">MAYHGVLKKPDDYVNALKAARYYANKITQSWYAATDNYMNGPIRRNTVFPYSVFYVFYEQYLTLGNEAAFQLGICLLAIFVVTLVFFGFDIVATLMVIFGVVYIVISVSAVMVLWSITLNALSLVNLVVVSIYFF</sequence>
<dbReference type="AlphaFoldDB" id="A0A183L0E6"/>